<keyword evidence="3" id="KW-1185">Reference proteome</keyword>
<dbReference type="Proteomes" id="UP000585474">
    <property type="component" value="Unassembled WGS sequence"/>
</dbReference>
<dbReference type="EMBL" id="BJWL01000012">
    <property type="protein sequence ID" value="GFY97927.1"/>
    <property type="molecule type" value="Genomic_DNA"/>
</dbReference>
<dbReference type="AlphaFoldDB" id="A0A7J0FJ39"/>
<name>A0A7J0FJ39_9ERIC</name>
<evidence type="ECO:0000313" key="3">
    <source>
        <dbReference type="Proteomes" id="UP000585474"/>
    </source>
</evidence>
<sequence>MLESKEDAGRGVGACEQSCEGSIVTIEGREPSGDSGGDSSFEAGGKVQNPPPQSALKKGSKKTENLRRMEQFPKKTVGLLATIVAMGPEEEEEGAKPKEGCAALDDTGLHYAGLDCIGWTTLRWMDCAGLRRYVTTLDCAALDDAARKLSGYGYAGLLGSGLVDVGALDWVVQAVQGCWALDWWLRVHWIGLHGAVQGCSGASARVAGMVTRVVATQGKG</sequence>
<evidence type="ECO:0000313" key="2">
    <source>
        <dbReference type="EMBL" id="GFY97927.1"/>
    </source>
</evidence>
<reference evidence="2 3" key="1">
    <citation type="submission" date="2019-07" db="EMBL/GenBank/DDBJ databases">
        <title>De Novo Assembly of kiwifruit Actinidia rufa.</title>
        <authorList>
            <person name="Sugita-Konishi S."/>
            <person name="Sato K."/>
            <person name="Mori E."/>
            <person name="Abe Y."/>
            <person name="Kisaki G."/>
            <person name="Hamano K."/>
            <person name="Suezawa K."/>
            <person name="Otani M."/>
            <person name="Fukuda T."/>
            <person name="Manabe T."/>
            <person name="Gomi K."/>
            <person name="Tabuchi M."/>
            <person name="Akimitsu K."/>
            <person name="Kataoka I."/>
        </authorList>
    </citation>
    <scope>NUCLEOTIDE SEQUENCE [LARGE SCALE GENOMIC DNA]</scope>
    <source>
        <strain evidence="3">cv. Fuchu</strain>
    </source>
</reference>
<organism evidence="2 3">
    <name type="scientific">Actinidia rufa</name>
    <dbReference type="NCBI Taxonomy" id="165716"/>
    <lineage>
        <taxon>Eukaryota</taxon>
        <taxon>Viridiplantae</taxon>
        <taxon>Streptophyta</taxon>
        <taxon>Embryophyta</taxon>
        <taxon>Tracheophyta</taxon>
        <taxon>Spermatophyta</taxon>
        <taxon>Magnoliopsida</taxon>
        <taxon>eudicotyledons</taxon>
        <taxon>Gunneridae</taxon>
        <taxon>Pentapetalae</taxon>
        <taxon>asterids</taxon>
        <taxon>Ericales</taxon>
        <taxon>Actinidiaceae</taxon>
        <taxon>Actinidia</taxon>
    </lineage>
</organism>
<protein>
    <submittedName>
        <fullName evidence="2">Uncharacterized protein</fullName>
    </submittedName>
</protein>
<feature type="region of interest" description="Disordered" evidence="1">
    <location>
        <begin position="20"/>
        <end position="67"/>
    </location>
</feature>
<accession>A0A7J0FJ39</accession>
<evidence type="ECO:0000256" key="1">
    <source>
        <dbReference type="SAM" id="MobiDB-lite"/>
    </source>
</evidence>
<proteinExistence type="predicted"/>
<comment type="caution">
    <text evidence="2">The sequence shown here is derived from an EMBL/GenBank/DDBJ whole genome shotgun (WGS) entry which is preliminary data.</text>
</comment>
<gene>
    <name evidence="2" type="ORF">Acr_12g0004680</name>
</gene>